<accession>A0ABP8N621</accession>
<keyword evidence="3" id="KW-1185">Reference proteome</keyword>
<feature type="region of interest" description="Disordered" evidence="1">
    <location>
        <begin position="55"/>
        <end position="84"/>
    </location>
</feature>
<dbReference type="Proteomes" id="UP001500840">
    <property type="component" value="Unassembled WGS sequence"/>
</dbReference>
<dbReference type="EMBL" id="BAABGA010000050">
    <property type="protein sequence ID" value="GAA4460591.1"/>
    <property type="molecule type" value="Genomic_DNA"/>
</dbReference>
<evidence type="ECO:0000313" key="3">
    <source>
        <dbReference type="Proteomes" id="UP001500840"/>
    </source>
</evidence>
<sequence>MGGPSRVAMQMDEQRDDLPLAPLYTGQLMCQGFRSACIPIGSILQQTIDRCGTTLSRKRSTPTQNPGLFLAERGKPPGLIARSNSPGLIRTF</sequence>
<reference evidence="3" key="1">
    <citation type="journal article" date="2019" name="Int. J. Syst. Evol. Microbiol.">
        <title>The Global Catalogue of Microorganisms (GCM) 10K type strain sequencing project: providing services to taxonomists for standard genome sequencing and annotation.</title>
        <authorList>
            <consortium name="The Broad Institute Genomics Platform"/>
            <consortium name="The Broad Institute Genome Sequencing Center for Infectious Disease"/>
            <person name="Wu L."/>
            <person name="Ma J."/>
        </authorList>
    </citation>
    <scope>NUCLEOTIDE SEQUENCE [LARGE SCALE GENOMIC DNA]</scope>
    <source>
        <strain evidence="3">JCM 17759</strain>
    </source>
</reference>
<gene>
    <name evidence="2" type="ORF">GCM10023156_41700</name>
</gene>
<evidence type="ECO:0000313" key="2">
    <source>
        <dbReference type="EMBL" id="GAA4460591.1"/>
    </source>
</evidence>
<organism evidence="2 3">
    <name type="scientific">Novipirellula rosea</name>
    <dbReference type="NCBI Taxonomy" id="1031540"/>
    <lineage>
        <taxon>Bacteria</taxon>
        <taxon>Pseudomonadati</taxon>
        <taxon>Planctomycetota</taxon>
        <taxon>Planctomycetia</taxon>
        <taxon>Pirellulales</taxon>
        <taxon>Pirellulaceae</taxon>
        <taxon>Novipirellula</taxon>
    </lineage>
</organism>
<protein>
    <submittedName>
        <fullName evidence="2">Uncharacterized protein</fullName>
    </submittedName>
</protein>
<name>A0ABP8N621_9BACT</name>
<evidence type="ECO:0000256" key="1">
    <source>
        <dbReference type="SAM" id="MobiDB-lite"/>
    </source>
</evidence>
<proteinExistence type="predicted"/>
<comment type="caution">
    <text evidence="2">The sequence shown here is derived from an EMBL/GenBank/DDBJ whole genome shotgun (WGS) entry which is preliminary data.</text>
</comment>